<feature type="transmembrane region" description="Helical" evidence="8">
    <location>
        <begin position="26"/>
        <end position="52"/>
    </location>
</feature>
<dbReference type="InterPro" id="IPR025857">
    <property type="entry name" value="MacB_PCD"/>
</dbReference>
<organism evidence="11 12">
    <name type="scientific">Rubrimonas cliftonensis</name>
    <dbReference type="NCBI Taxonomy" id="89524"/>
    <lineage>
        <taxon>Bacteria</taxon>
        <taxon>Pseudomonadati</taxon>
        <taxon>Pseudomonadota</taxon>
        <taxon>Alphaproteobacteria</taxon>
        <taxon>Rhodobacterales</taxon>
        <taxon>Paracoccaceae</taxon>
        <taxon>Rubrimonas</taxon>
    </lineage>
</organism>
<feature type="transmembrane region" description="Helical" evidence="8">
    <location>
        <begin position="319"/>
        <end position="345"/>
    </location>
</feature>
<dbReference type="GO" id="GO:0044874">
    <property type="term" value="P:lipoprotein localization to outer membrane"/>
    <property type="evidence" value="ECO:0007669"/>
    <property type="project" value="TreeGrafter"/>
</dbReference>
<keyword evidence="11" id="KW-0449">Lipoprotein</keyword>
<dbReference type="Proteomes" id="UP000198703">
    <property type="component" value="Unassembled WGS sequence"/>
</dbReference>
<evidence type="ECO:0000256" key="7">
    <source>
        <dbReference type="ARBA" id="ARBA00023136"/>
    </source>
</evidence>
<keyword evidence="12" id="KW-1185">Reference proteome</keyword>
<dbReference type="AlphaFoldDB" id="A0A1H3ZFD9"/>
<comment type="similarity">
    <text evidence="2">Belongs to the ABC-4 integral membrane protein family. LolC/E subfamily.</text>
</comment>
<evidence type="ECO:0000256" key="6">
    <source>
        <dbReference type="ARBA" id="ARBA00022989"/>
    </source>
</evidence>
<evidence type="ECO:0000256" key="5">
    <source>
        <dbReference type="ARBA" id="ARBA00022692"/>
    </source>
</evidence>
<name>A0A1H3ZFD9_9RHOB</name>
<dbReference type="PANTHER" id="PTHR30489:SF0">
    <property type="entry name" value="LIPOPROTEIN-RELEASING SYSTEM TRANSMEMBRANE PROTEIN LOLE"/>
    <property type="match status" value="1"/>
</dbReference>
<keyword evidence="5 8" id="KW-0812">Transmembrane</keyword>
<keyword evidence="4" id="KW-1003">Cell membrane</keyword>
<keyword evidence="3" id="KW-0813">Transport</keyword>
<keyword evidence="6 8" id="KW-1133">Transmembrane helix</keyword>
<dbReference type="PANTHER" id="PTHR30489">
    <property type="entry name" value="LIPOPROTEIN-RELEASING SYSTEM TRANSMEMBRANE PROTEIN LOLE"/>
    <property type="match status" value="1"/>
</dbReference>
<keyword evidence="7 8" id="KW-0472">Membrane</keyword>
<feature type="transmembrane region" description="Helical" evidence="8">
    <location>
        <begin position="384"/>
        <end position="404"/>
    </location>
</feature>
<evidence type="ECO:0000259" key="9">
    <source>
        <dbReference type="Pfam" id="PF02687"/>
    </source>
</evidence>
<protein>
    <submittedName>
        <fullName evidence="11">Lipoprotein-releasing system permease protein</fullName>
    </submittedName>
</protein>
<dbReference type="EMBL" id="FNQM01000003">
    <property type="protein sequence ID" value="SEA22032.1"/>
    <property type="molecule type" value="Genomic_DNA"/>
</dbReference>
<dbReference type="OrthoDB" id="9808461at2"/>
<evidence type="ECO:0000256" key="2">
    <source>
        <dbReference type="ARBA" id="ARBA00005236"/>
    </source>
</evidence>
<evidence type="ECO:0000259" key="10">
    <source>
        <dbReference type="Pfam" id="PF12704"/>
    </source>
</evidence>
<feature type="domain" description="MacB-like periplasmic core" evidence="10">
    <location>
        <begin position="34"/>
        <end position="247"/>
    </location>
</feature>
<dbReference type="NCBIfam" id="TIGR02212">
    <property type="entry name" value="lolCE"/>
    <property type="match status" value="1"/>
</dbReference>
<evidence type="ECO:0000313" key="12">
    <source>
        <dbReference type="Proteomes" id="UP000198703"/>
    </source>
</evidence>
<evidence type="ECO:0000256" key="1">
    <source>
        <dbReference type="ARBA" id="ARBA00004651"/>
    </source>
</evidence>
<evidence type="ECO:0000256" key="8">
    <source>
        <dbReference type="SAM" id="Phobius"/>
    </source>
</evidence>
<accession>A0A1H3ZFD9</accession>
<dbReference type="Pfam" id="PF02687">
    <property type="entry name" value="FtsX"/>
    <property type="match status" value="1"/>
</dbReference>
<evidence type="ECO:0000256" key="4">
    <source>
        <dbReference type="ARBA" id="ARBA00022475"/>
    </source>
</evidence>
<dbReference type="InterPro" id="IPR011925">
    <property type="entry name" value="LolCE_TM"/>
</dbReference>
<proteinExistence type="inferred from homology"/>
<feature type="domain" description="ABC3 transporter permease C-terminal" evidence="9">
    <location>
        <begin position="277"/>
        <end position="411"/>
    </location>
</feature>
<evidence type="ECO:0000256" key="3">
    <source>
        <dbReference type="ARBA" id="ARBA00022448"/>
    </source>
</evidence>
<gene>
    <name evidence="11" type="ORF">SAMN05444370_103506</name>
</gene>
<reference evidence="11 12" key="1">
    <citation type="submission" date="2016-10" db="EMBL/GenBank/DDBJ databases">
        <authorList>
            <person name="de Groot N.N."/>
        </authorList>
    </citation>
    <scope>NUCLEOTIDE SEQUENCE [LARGE SCALE GENOMIC DNA]</scope>
    <source>
        <strain evidence="11 12">DSM 15345</strain>
    </source>
</reference>
<feature type="transmembrane region" description="Helical" evidence="8">
    <location>
        <begin position="276"/>
        <end position="299"/>
    </location>
</feature>
<evidence type="ECO:0000313" key="11">
    <source>
        <dbReference type="EMBL" id="SEA22032.1"/>
    </source>
</evidence>
<dbReference type="InterPro" id="IPR003838">
    <property type="entry name" value="ABC3_permease_C"/>
</dbReference>
<dbReference type="STRING" id="89524.SAMN05444370_103506"/>
<dbReference type="InterPro" id="IPR051447">
    <property type="entry name" value="Lipoprotein-release_system"/>
</dbReference>
<dbReference type="GO" id="GO:0098797">
    <property type="term" value="C:plasma membrane protein complex"/>
    <property type="evidence" value="ECO:0007669"/>
    <property type="project" value="TreeGrafter"/>
</dbReference>
<sequence>MNTPPFARFEWLIAGRYLRARRRERTISAIVGFSLVGIMLGVATLIIVMSVMNGFRDTLVDRILGVGAHVMALPAGGALDDPEAAAVRVAALPGVTRAAAMLEGQVMASGPGGASGVILRAYPADDLRSLPAIAAPEEALGDPADIGANRVAVAWGLAQQLGVARGDTLTLISPNGLSTPFGRSIRSRSYEVAYVFRIGMHEYDKAFVYMDLPAAQLFLNREGAVSGLEIMVDRPDDVERFAQPIRDAIGARAPLWTWKQANGAFLDALAIERNTMFIILTLIILVAALNIISGLIMLVKDKERDIGILRTMGLARGSVLRVFFICGASIGVVGTLLGVALGVAFTLNIRTIQGWVEAVTGGSVWDPSIRVLSQIPADLRASDVLTAAGLALALSFLATLYPAWRAARLDPVEALRHE</sequence>
<dbReference type="GO" id="GO:0042953">
    <property type="term" value="P:lipoprotein transport"/>
    <property type="evidence" value="ECO:0007669"/>
    <property type="project" value="InterPro"/>
</dbReference>
<comment type="subcellular location">
    <subcellularLocation>
        <location evidence="1">Cell membrane</location>
        <topology evidence="1">Multi-pass membrane protein</topology>
    </subcellularLocation>
</comment>
<dbReference type="Pfam" id="PF12704">
    <property type="entry name" value="MacB_PCD"/>
    <property type="match status" value="1"/>
</dbReference>
<dbReference type="RefSeq" id="WP_093251364.1">
    <property type="nucleotide sequence ID" value="NZ_FNQM01000003.1"/>
</dbReference>